<dbReference type="EMBL" id="JAIQCJ010000892">
    <property type="protein sequence ID" value="KAJ8794010.1"/>
    <property type="molecule type" value="Genomic_DNA"/>
</dbReference>
<gene>
    <name evidence="3" type="ORF">J1605_003420</name>
</gene>
<feature type="region of interest" description="Disordered" evidence="1">
    <location>
        <begin position="25"/>
        <end position="63"/>
    </location>
</feature>
<name>A0AB34HSU3_ESCRO</name>
<feature type="transmembrane region" description="Helical" evidence="2">
    <location>
        <begin position="71"/>
        <end position="94"/>
    </location>
</feature>
<keyword evidence="4" id="KW-1185">Reference proteome</keyword>
<keyword evidence="2" id="KW-0472">Membrane</keyword>
<reference evidence="3 4" key="1">
    <citation type="submission" date="2022-11" db="EMBL/GenBank/DDBJ databases">
        <title>Whole genome sequence of Eschrichtius robustus ER-17-0199.</title>
        <authorList>
            <person name="Bruniche-Olsen A."/>
            <person name="Black A.N."/>
            <person name="Fields C.J."/>
            <person name="Walden K."/>
            <person name="Dewoody J.A."/>
        </authorList>
    </citation>
    <scope>NUCLEOTIDE SEQUENCE [LARGE SCALE GENOMIC DNA]</scope>
    <source>
        <strain evidence="3">ER-17-0199</strain>
        <tissue evidence="3">Blubber</tissue>
    </source>
</reference>
<evidence type="ECO:0000256" key="2">
    <source>
        <dbReference type="SAM" id="Phobius"/>
    </source>
</evidence>
<evidence type="ECO:0000256" key="1">
    <source>
        <dbReference type="SAM" id="MobiDB-lite"/>
    </source>
</evidence>
<feature type="compositionally biased region" description="Low complexity" evidence="1">
    <location>
        <begin position="189"/>
        <end position="198"/>
    </location>
</feature>
<keyword evidence="2" id="KW-0812">Transmembrane</keyword>
<feature type="region of interest" description="Disordered" evidence="1">
    <location>
        <begin position="225"/>
        <end position="249"/>
    </location>
</feature>
<dbReference type="AlphaFoldDB" id="A0AB34HSU3"/>
<evidence type="ECO:0000313" key="3">
    <source>
        <dbReference type="EMBL" id="KAJ8794010.1"/>
    </source>
</evidence>
<organism evidence="3 4">
    <name type="scientific">Eschrichtius robustus</name>
    <name type="common">California gray whale</name>
    <name type="synonym">Eschrichtius gibbosus</name>
    <dbReference type="NCBI Taxonomy" id="9764"/>
    <lineage>
        <taxon>Eukaryota</taxon>
        <taxon>Metazoa</taxon>
        <taxon>Chordata</taxon>
        <taxon>Craniata</taxon>
        <taxon>Vertebrata</taxon>
        <taxon>Euteleostomi</taxon>
        <taxon>Mammalia</taxon>
        <taxon>Eutheria</taxon>
        <taxon>Laurasiatheria</taxon>
        <taxon>Artiodactyla</taxon>
        <taxon>Whippomorpha</taxon>
        <taxon>Cetacea</taxon>
        <taxon>Mysticeti</taxon>
        <taxon>Eschrichtiidae</taxon>
        <taxon>Eschrichtius</taxon>
    </lineage>
</organism>
<feature type="region of interest" description="Disordered" evidence="1">
    <location>
        <begin position="184"/>
        <end position="213"/>
    </location>
</feature>
<comment type="caution">
    <text evidence="3">The sequence shown here is derived from an EMBL/GenBank/DDBJ whole genome shotgun (WGS) entry which is preliminary data.</text>
</comment>
<keyword evidence="2" id="KW-1133">Transmembrane helix</keyword>
<dbReference type="Proteomes" id="UP001159641">
    <property type="component" value="Unassembled WGS sequence"/>
</dbReference>
<sequence length="249" mass="25960">MAGPRHSPRGEVTSRASLLTVTRSLASGRREVPGEGTAPSLQAPGSATLKPLDTSAPGSAPDPQLASPRRFSIFVLIFLLSFHSVVIALLGTLACRAELWHRARGFQAEAACGSLTTASFPNKMRGQDGRAMKTLRLTGWGPQRLLTDTSRHPASLLTLPLAGTELWLQLPALSCAEGLTAGVTGEPGSGSWDPSSGPTGKGPDLVGDAGARGHLGLCSTAEALRLQARPEPPRPELQPARSRGSARRG</sequence>
<protein>
    <submittedName>
        <fullName evidence="3">Uncharacterized protein</fullName>
    </submittedName>
</protein>
<accession>A0AB34HSU3</accession>
<proteinExistence type="predicted"/>
<evidence type="ECO:0000313" key="4">
    <source>
        <dbReference type="Proteomes" id="UP001159641"/>
    </source>
</evidence>